<dbReference type="InterPro" id="IPR014352">
    <property type="entry name" value="FERM/acyl-CoA-bd_prot_sf"/>
</dbReference>
<dbReference type="Pfam" id="PF00887">
    <property type="entry name" value="ACBP"/>
    <property type="match status" value="1"/>
</dbReference>
<name>A0AAD5WS60_9PEZI</name>
<evidence type="ECO:0000259" key="4">
    <source>
        <dbReference type="PROSITE" id="PS51228"/>
    </source>
</evidence>
<evidence type="ECO:0000256" key="2">
    <source>
        <dbReference type="ARBA" id="ARBA00023121"/>
    </source>
</evidence>
<proteinExistence type="inferred from homology"/>
<dbReference type="PANTHER" id="PTHR23310:SF62">
    <property type="entry name" value="ACYL-COA BINDING PROTEIN 1, ISOFORM A"/>
    <property type="match status" value="1"/>
</dbReference>
<dbReference type="SUPFAM" id="SSF47027">
    <property type="entry name" value="Acyl-CoA binding protein"/>
    <property type="match status" value="1"/>
</dbReference>
<dbReference type="PANTHER" id="PTHR23310">
    <property type="entry name" value="ACYL-COA-BINDING PROTEIN, ACBP"/>
    <property type="match status" value="1"/>
</dbReference>
<keyword evidence="6" id="KW-1185">Reference proteome</keyword>
<feature type="region of interest" description="Disordered" evidence="3">
    <location>
        <begin position="145"/>
        <end position="177"/>
    </location>
</feature>
<dbReference type="PRINTS" id="PR00689">
    <property type="entry name" value="ACOABINDINGP"/>
</dbReference>
<comment type="caution">
    <text evidence="5">The sequence shown here is derived from an EMBL/GenBank/DDBJ whole genome shotgun (WGS) entry which is preliminary data.</text>
</comment>
<evidence type="ECO:0000313" key="5">
    <source>
        <dbReference type="EMBL" id="KAJ2902046.1"/>
    </source>
</evidence>
<dbReference type="InterPro" id="IPR035984">
    <property type="entry name" value="Acyl-CoA-binding_sf"/>
</dbReference>
<feature type="compositionally biased region" description="Low complexity" evidence="3">
    <location>
        <begin position="151"/>
        <end position="161"/>
    </location>
</feature>
<protein>
    <submittedName>
        <fullName evidence="5">Acyl CoA binding protein</fullName>
    </submittedName>
</protein>
<evidence type="ECO:0000313" key="6">
    <source>
        <dbReference type="Proteomes" id="UP001201980"/>
    </source>
</evidence>
<dbReference type="GO" id="GO:0006631">
    <property type="term" value="P:fatty acid metabolic process"/>
    <property type="evidence" value="ECO:0007669"/>
    <property type="project" value="TreeGrafter"/>
</dbReference>
<comment type="similarity">
    <text evidence="1">Belongs to the ACBP family.</text>
</comment>
<feature type="region of interest" description="Disordered" evidence="3">
    <location>
        <begin position="84"/>
        <end position="105"/>
    </location>
</feature>
<sequence length="304" mass="33100">MGKRCPHFVNLEVRTSNESNCMAGAETGEHNRDIGLNTLNWDATVAVQLPSRGAKSPGSAKPQAWKSACMKSPSLRHWYRQLEGETPHQRVSNSTTDQAYPAKTSKGWEGRMWEWSGEELVGGDSGANGAEIDYHSGHSPAAGLPFCLHRPQQPSQQQNSSCTFLEPETSSSSASSSIISKTVPNDFTSVLACRPCSFVNMSVAQSEAFKTAIADSKKLTSKPSNEDLLDLYALFKVGNGEDYSAAPAPGMFDLKGKAKKNAWQKIVEEGITAEQAQERYVALVERMKKDYGYDESKQPEAVGA</sequence>
<dbReference type="Proteomes" id="UP001201980">
    <property type="component" value="Unassembled WGS sequence"/>
</dbReference>
<dbReference type="Gene3D" id="1.20.80.10">
    <property type="match status" value="1"/>
</dbReference>
<dbReference type="GO" id="GO:0000062">
    <property type="term" value="F:fatty-acyl-CoA binding"/>
    <property type="evidence" value="ECO:0007669"/>
    <property type="project" value="InterPro"/>
</dbReference>
<feature type="domain" description="ACB" evidence="4">
    <location>
        <begin position="205"/>
        <end position="293"/>
    </location>
</feature>
<evidence type="ECO:0000256" key="1">
    <source>
        <dbReference type="ARBA" id="ARBA00005567"/>
    </source>
</evidence>
<dbReference type="PROSITE" id="PS51228">
    <property type="entry name" value="ACB_2"/>
    <property type="match status" value="1"/>
</dbReference>
<dbReference type="InterPro" id="IPR000582">
    <property type="entry name" value="Acyl-CoA-binding_protein"/>
</dbReference>
<feature type="compositionally biased region" description="Polar residues" evidence="3">
    <location>
        <begin position="89"/>
        <end position="98"/>
    </location>
</feature>
<accession>A0AAD5WS60</accession>
<gene>
    <name evidence="5" type="ORF">MKZ38_001082</name>
</gene>
<dbReference type="EMBL" id="JAKWBI020000126">
    <property type="protein sequence ID" value="KAJ2902046.1"/>
    <property type="molecule type" value="Genomic_DNA"/>
</dbReference>
<organism evidence="5 6">
    <name type="scientific">Zalerion maritima</name>
    <dbReference type="NCBI Taxonomy" id="339359"/>
    <lineage>
        <taxon>Eukaryota</taxon>
        <taxon>Fungi</taxon>
        <taxon>Dikarya</taxon>
        <taxon>Ascomycota</taxon>
        <taxon>Pezizomycotina</taxon>
        <taxon>Sordariomycetes</taxon>
        <taxon>Lulworthiomycetidae</taxon>
        <taxon>Lulworthiales</taxon>
        <taxon>Lulworthiaceae</taxon>
        <taxon>Zalerion</taxon>
    </lineage>
</organism>
<dbReference type="AlphaFoldDB" id="A0AAD5WS60"/>
<evidence type="ECO:0000256" key="3">
    <source>
        <dbReference type="SAM" id="MobiDB-lite"/>
    </source>
</evidence>
<keyword evidence="2" id="KW-0446">Lipid-binding</keyword>
<reference evidence="5" key="1">
    <citation type="submission" date="2022-07" db="EMBL/GenBank/DDBJ databases">
        <title>Draft genome sequence of Zalerion maritima ATCC 34329, a (micro)plastics degrading marine fungus.</title>
        <authorList>
            <person name="Paco A."/>
            <person name="Goncalves M.F.M."/>
            <person name="Rocha-Santos T.A.P."/>
            <person name="Alves A."/>
        </authorList>
    </citation>
    <scope>NUCLEOTIDE SEQUENCE</scope>
    <source>
        <strain evidence="5">ATCC 34329</strain>
    </source>
</reference>